<accession>A0A9N8WCY3</accession>
<dbReference type="PANTHER" id="PTHR43628">
    <property type="entry name" value="ACTIVATOR OF C KINASE PROTEIN 1-RELATED"/>
    <property type="match status" value="1"/>
</dbReference>
<dbReference type="AlphaFoldDB" id="A0A9N8WCY3"/>
<name>A0A9N8WCY3_9GLOM</name>
<dbReference type="EMBL" id="CAJVPS010000417">
    <property type="protein sequence ID" value="CAG8484949.1"/>
    <property type="molecule type" value="Genomic_DNA"/>
</dbReference>
<dbReference type="InterPro" id="IPR052945">
    <property type="entry name" value="Mitotic_Regulator"/>
</dbReference>
<comment type="caution">
    <text evidence="1">The sequence shown here is derived from an EMBL/GenBank/DDBJ whole genome shotgun (WGS) entry which is preliminary data.</text>
</comment>
<dbReference type="SUPFAM" id="SSF81901">
    <property type="entry name" value="HCP-like"/>
    <property type="match status" value="1"/>
</dbReference>
<dbReference type="SMART" id="SM00671">
    <property type="entry name" value="SEL1"/>
    <property type="match status" value="4"/>
</dbReference>
<evidence type="ECO:0000313" key="1">
    <source>
        <dbReference type="EMBL" id="CAG8484949.1"/>
    </source>
</evidence>
<dbReference type="Gene3D" id="1.25.40.10">
    <property type="entry name" value="Tetratricopeptide repeat domain"/>
    <property type="match status" value="1"/>
</dbReference>
<evidence type="ECO:0000313" key="2">
    <source>
        <dbReference type="Proteomes" id="UP000789508"/>
    </source>
</evidence>
<organism evidence="1 2">
    <name type="scientific">Ambispora leptoticha</name>
    <dbReference type="NCBI Taxonomy" id="144679"/>
    <lineage>
        <taxon>Eukaryota</taxon>
        <taxon>Fungi</taxon>
        <taxon>Fungi incertae sedis</taxon>
        <taxon>Mucoromycota</taxon>
        <taxon>Glomeromycotina</taxon>
        <taxon>Glomeromycetes</taxon>
        <taxon>Archaeosporales</taxon>
        <taxon>Ambisporaceae</taxon>
        <taxon>Ambispora</taxon>
    </lineage>
</organism>
<reference evidence="1" key="1">
    <citation type="submission" date="2021-06" db="EMBL/GenBank/DDBJ databases">
        <authorList>
            <person name="Kallberg Y."/>
            <person name="Tangrot J."/>
            <person name="Rosling A."/>
        </authorList>
    </citation>
    <scope>NUCLEOTIDE SEQUENCE</scope>
    <source>
        <strain evidence="1">FL130A</strain>
    </source>
</reference>
<dbReference type="PANTHER" id="PTHR43628:SF1">
    <property type="entry name" value="CHITIN SYNTHASE REGULATORY FACTOR 2-RELATED"/>
    <property type="match status" value="1"/>
</dbReference>
<dbReference type="Pfam" id="PF08238">
    <property type="entry name" value="Sel1"/>
    <property type="match status" value="4"/>
</dbReference>
<dbReference type="InterPro" id="IPR006597">
    <property type="entry name" value="Sel1-like"/>
</dbReference>
<gene>
    <name evidence="1" type="ORF">ALEPTO_LOCUS2684</name>
</gene>
<proteinExistence type="predicted"/>
<sequence>MELLQKLEKFIHWSVDTPGRKYETLLESVEKYLDTLPITSQNVFEMLVGTMNDDEESEYISMIGFFLENGIGTDKQLEKAFKYYQRGAERKDVFAQMKLGDCYVRGTGIAMNLDLAAFWYEQSIKNGDLGIKRKQNLAYYYQNTRPNPIKAFYWNHSAAKVGHEHSLISTPHCFHHANSIVITARCYLRGIGTKKDVHEAFMWYRKGGLIEWMLADFGLETTRIWSCSGRAGV</sequence>
<protein>
    <submittedName>
        <fullName evidence="1">490_t:CDS:1</fullName>
    </submittedName>
</protein>
<keyword evidence="2" id="KW-1185">Reference proteome</keyword>
<dbReference type="Proteomes" id="UP000789508">
    <property type="component" value="Unassembled WGS sequence"/>
</dbReference>
<dbReference type="InterPro" id="IPR011990">
    <property type="entry name" value="TPR-like_helical_dom_sf"/>
</dbReference>
<dbReference type="OrthoDB" id="2384430at2759"/>